<dbReference type="Proteomes" id="UP001311232">
    <property type="component" value="Unassembled WGS sequence"/>
</dbReference>
<dbReference type="AlphaFoldDB" id="A0AAV9RMA8"/>
<keyword evidence="2" id="KW-1185">Reference proteome</keyword>
<dbReference type="EMBL" id="JAHHUM010001659">
    <property type="protein sequence ID" value="KAK5610111.1"/>
    <property type="molecule type" value="Genomic_DNA"/>
</dbReference>
<name>A0AAV9RMA8_9TELE</name>
<gene>
    <name evidence="1" type="ORF">CRENBAI_011378</name>
</gene>
<evidence type="ECO:0000313" key="1">
    <source>
        <dbReference type="EMBL" id="KAK5610111.1"/>
    </source>
</evidence>
<reference evidence="1 2" key="1">
    <citation type="submission" date="2021-06" db="EMBL/GenBank/DDBJ databases">
        <authorList>
            <person name="Palmer J.M."/>
        </authorList>
    </citation>
    <scope>NUCLEOTIDE SEQUENCE [LARGE SCALE GENOMIC DNA]</scope>
    <source>
        <strain evidence="1 2">MEX-2019</strain>
        <tissue evidence="1">Muscle</tissue>
    </source>
</reference>
<evidence type="ECO:0000313" key="2">
    <source>
        <dbReference type="Proteomes" id="UP001311232"/>
    </source>
</evidence>
<proteinExistence type="predicted"/>
<feature type="non-terminal residue" evidence="1">
    <location>
        <position position="110"/>
    </location>
</feature>
<sequence length="110" mass="11708">MIGSGPQTNPILKFGTCLELSISMTECSQVPGRHCEIGNVLDQRAGQCAHHTHIWSIYHDPLVRLYYAGSTAQPFIHSAALTVFDHTNVGGTLLSSLGSSSTNSSGLRGP</sequence>
<protein>
    <submittedName>
        <fullName evidence="1">Uncharacterized protein</fullName>
    </submittedName>
</protein>
<accession>A0AAV9RMA8</accession>
<organism evidence="1 2">
    <name type="scientific">Crenichthys baileyi</name>
    <name type="common">White River springfish</name>
    <dbReference type="NCBI Taxonomy" id="28760"/>
    <lineage>
        <taxon>Eukaryota</taxon>
        <taxon>Metazoa</taxon>
        <taxon>Chordata</taxon>
        <taxon>Craniata</taxon>
        <taxon>Vertebrata</taxon>
        <taxon>Euteleostomi</taxon>
        <taxon>Actinopterygii</taxon>
        <taxon>Neopterygii</taxon>
        <taxon>Teleostei</taxon>
        <taxon>Neoteleostei</taxon>
        <taxon>Acanthomorphata</taxon>
        <taxon>Ovalentaria</taxon>
        <taxon>Atherinomorphae</taxon>
        <taxon>Cyprinodontiformes</taxon>
        <taxon>Goodeidae</taxon>
        <taxon>Crenichthys</taxon>
    </lineage>
</organism>
<comment type="caution">
    <text evidence="1">The sequence shown here is derived from an EMBL/GenBank/DDBJ whole genome shotgun (WGS) entry which is preliminary data.</text>
</comment>